<evidence type="ECO:0000256" key="7">
    <source>
        <dbReference type="SAM" id="Phobius"/>
    </source>
</evidence>
<dbReference type="Proteomes" id="UP001381693">
    <property type="component" value="Unassembled WGS sequence"/>
</dbReference>
<name>A0AAN9AHD5_HALRR</name>
<keyword evidence="5 7" id="KW-0472">Membrane</keyword>
<dbReference type="InterPro" id="IPR051717">
    <property type="entry name" value="MFS_MFSD6"/>
</dbReference>
<reference evidence="9 10" key="1">
    <citation type="submission" date="2023-11" db="EMBL/GenBank/DDBJ databases">
        <title>Halocaridina rubra genome assembly.</title>
        <authorList>
            <person name="Smith C."/>
        </authorList>
    </citation>
    <scope>NUCLEOTIDE SEQUENCE [LARGE SCALE GENOMIC DNA]</scope>
    <source>
        <strain evidence="9">EP-1</strain>
        <tissue evidence="9">Whole</tissue>
    </source>
</reference>
<feature type="transmembrane region" description="Helical" evidence="7">
    <location>
        <begin position="533"/>
        <end position="556"/>
    </location>
</feature>
<feature type="transmembrane region" description="Helical" evidence="7">
    <location>
        <begin position="409"/>
        <end position="432"/>
    </location>
</feature>
<evidence type="ECO:0000256" key="4">
    <source>
        <dbReference type="ARBA" id="ARBA00022989"/>
    </source>
</evidence>
<dbReference type="InterPro" id="IPR024989">
    <property type="entry name" value="MFS_assoc_dom"/>
</dbReference>
<feature type="region of interest" description="Disordered" evidence="6">
    <location>
        <begin position="602"/>
        <end position="621"/>
    </location>
</feature>
<feature type="transmembrane region" description="Helical" evidence="7">
    <location>
        <begin position="73"/>
        <end position="92"/>
    </location>
</feature>
<evidence type="ECO:0000256" key="3">
    <source>
        <dbReference type="ARBA" id="ARBA00022692"/>
    </source>
</evidence>
<evidence type="ECO:0000313" key="9">
    <source>
        <dbReference type="EMBL" id="KAK7086886.1"/>
    </source>
</evidence>
<evidence type="ECO:0000256" key="2">
    <source>
        <dbReference type="ARBA" id="ARBA00005241"/>
    </source>
</evidence>
<feature type="transmembrane region" description="Helical" evidence="7">
    <location>
        <begin position="257"/>
        <end position="286"/>
    </location>
</feature>
<dbReference type="SUPFAM" id="SSF103473">
    <property type="entry name" value="MFS general substrate transporter"/>
    <property type="match status" value="1"/>
</dbReference>
<protein>
    <recommendedName>
        <fullName evidence="8">Major facilitator superfamily associated domain-containing protein</fullName>
    </recommendedName>
</protein>
<keyword evidence="4 7" id="KW-1133">Transmembrane helix</keyword>
<evidence type="ECO:0000256" key="5">
    <source>
        <dbReference type="ARBA" id="ARBA00023136"/>
    </source>
</evidence>
<dbReference type="Gene3D" id="1.20.1250.20">
    <property type="entry name" value="MFS general substrate transporter like domains"/>
    <property type="match status" value="2"/>
</dbReference>
<evidence type="ECO:0000256" key="6">
    <source>
        <dbReference type="SAM" id="MobiDB-lite"/>
    </source>
</evidence>
<feature type="transmembrane region" description="Helical" evidence="7">
    <location>
        <begin position="373"/>
        <end position="397"/>
    </location>
</feature>
<evidence type="ECO:0000313" key="10">
    <source>
        <dbReference type="Proteomes" id="UP001381693"/>
    </source>
</evidence>
<organism evidence="9 10">
    <name type="scientific">Halocaridina rubra</name>
    <name type="common">Hawaiian red shrimp</name>
    <dbReference type="NCBI Taxonomy" id="373956"/>
    <lineage>
        <taxon>Eukaryota</taxon>
        <taxon>Metazoa</taxon>
        <taxon>Ecdysozoa</taxon>
        <taxon>Arthropoda</taxon>
        <taxon>Crustacea</taxon>
        <taxon>Multicrustacea</taxon>
        <taxon>Malacostraca</taxon>
        <taxon>Eumalacostraca</taxon>
        <taxon>Eucarida</taxon>
        <taxon>Decapoda</taxon>
        <taxon>Pleocyemata</taxon>
        <taxon>Caridea</taxon>
        <taxon>Atyoidea</taxon>
        <taxon>Atyidae</taxon>
        <taxon>Halocaridina</taxon>
    </lineage>
</organism>
<dbReference type="PANTHER" id="PTHR16172:SF30">
    <property type="entry name" value="SUGAR BABY, ISOFORM C"/>
    <property type="match status" value="1"/>
</dbReference>
<keyword evidence="10" id="KW-1185">Reference proteome</keyword>
<evidence type="ECO:0000259" key="8">
    <source>
        <dbReference type="Pfam" id="PF12832"/>
    </source>
</evidence>
<feature type="transmembrane region" description="Helical" evidence="7">
    <location>
        <begin position="506"/>
        <end position="527"/>
    </location>
</feature>
<feature type="domain" description="Major facilitator superfamily associated" evidence="8">
    <location>
        <begin position="10"/>
        <end position="537"/>
    </location>
</feature>
<evidence type="ECO:0000256" key="1">
    <source>
        <dbReference type="ARBA" id="ARBA00004141"/>
    </source>
</evidence>
<keyword evidence="3 7" id="KW-0812">Transmembrane</keyword>
<dbReference type="EMBL" id="JAXCGZ010000056">
    <property type="protein sequence ID" value="KAK7086886.1"/>
    <property type="molecule type" value="Genomic_DNA"/>
</dbReference>
<comment type="subcellular location">
    <subcellularLocation>
        <location evidence="1">Membrane</location>
        <topology evidence="1">Multi-pass membrane protein</topology>
    </subcellularLocation>
</comment>
<feature type="transmembrane region" description="Helical" evidence="7">
    <location>
        <begin position="12"/>
        <end position="33"/>
    </location>
</feature>
<dbReference type="AlphaFoldDB" id="A0AAN9AHD5"/>
<dbReference type="Pfam" id="PF12832">
    <property type="entry name" value="MFS_1_like"/>
    <property type="match status" value="1"/>
</dbReference>
<proteinExistence type="inferred from homology"/>
<dbReference type="GO" id="GO:0016020">
    <property type="term" value="C:membrane"/>
    <property type="evidence" value="ECO:0007669"/>
    <property type="project" value="UniProtKB-SubCell"/>
</dbReference>
<comment type="caution">
    <text evidence="9">The sequence shown here is derived from an EMBL/GenBank/DDBJ whole genome shotgun (WGS) entry which is preliminary data.</text>
</comment>
<sequence length="621" mass="69452">MAIKINKKLLPLKVHYFLKYGGMSFFPFLPALIRQKGVTEGGVGLIWTVIPLTSAATNMLVGTIADYCKMHRAFFMAGMLILTITFTCVFFMPDVPAPATGMNATLSVQCSQDRYAKFVVCPKISDLHASEVAQSFPIFNQCDILENDSEKFVKQQLKLKYNLQCKMSKNNTRPPESALHFPTEFSLSVDEEQAYYNVCSRRNCNVITEVNVTNSFSEMYNIKCKDGEFSMYEYNCDTSIINHMHLTLPYLLHSVEYWTIFLNMMILYAGNGVTTTMADTVCFFLLGKNRHKYGHQRLWGSLAWGLFGMTSGGLVTYFSRGKASIDYTPVVALSIAFLTANLVVSFIIKFDVPKKEKLKASTVGKTLSSFKMIIFLITVLVGGITMGTQWTFFFIVVEDVAASYDPNFSYIKLIQGVLLGIDCFFGEVPFLFLSSYVIKRIGNVRTFCCVLIILTLRCFLYSCVTNPWYFLPINFLHGPSFGLMYPNMITYANALAPKGAQATIQGIVKSTFIGGVSLGGLIGGILMEKVGGSRTYLTIGLFDLIYTVIFIVVNFARRRHKKEKNKGVNEQEAIGDTFQGLQNEDKMPLNAKEPVPEVKIINESPQSQPADGFLLNAQAVE</sequence>
<dbReference type="InterPro" id="IPR036259">
    <property type="entry name" value="MFS_trans_sf"/>
</dbReference>
<accession>A0AAN9AHD5</accession>
<feature type="transmembrane region" description="Helical" evidence="7">
    <location>
        <begin position="330"/>
        <end position="352"/>
    </location>
</feature>
<comment type="similarity">
    <text evidence="2">Belongs to the major facilitator superfamily. MFSD6 family.</text>
</comment>
<gene>
    <name evidence="9" type="ORF">SK128_018668</name>
</gene>
<feature type="transmembrane region" description="Helical" evidence="7">
    <location>
        <begin position="444"/>
        <end position="462"/>
    </location>
</feature>
<feature type="transmembrane region" description="Helical" evidence="7">
    <location>
        <begin position="45"/>
        <end position="61"/>
    </location>
</feature>
<feature type="transmembrane region" description="Helical" evidence="7">
    <location>
        <begin position="298"/>
        <end position="318"/>
    </location>
</feature>
<dbReference type="PANTHER" id="PTHR16172">
    <property type="entry name" value="MAJOR FACILITATOR SUPERFAMILY DOMAIN-CONTAINING PROTEIN 6-LIKE"/>
    <property type="match status" value="1"/>
</dbReference>